<feature type="region of interest" description="Disordered" evidence="1">
    <location>
        <begin position="85"/>
        <end position="115"/>
    </location>
</feature>
<comment type="caution">
    <text evidence="3">The sequence shown here is derived from an EMBL/GenBank/DDBJ whole genome shotgun (WGS) entry which is preliminary data.</text>
</comment>
<keyword evidence="2" id="KW-0732">Signal</keyword>
<gene>
    <name evidence="3" type="ORF">HKN21_02760</name>
</gene>
<evidence type="ECO:0000313" key="4">
    <source>
        <dbReference type="Proteomes" id="UP000547674"/>
    </source>
</evidence>
<name>A0A7Y2H167_UNCEI</name>
<evidence type="ECO:0000313" key="3">
    <source>
        <dbReference type="EMBL" id="NNF05661.1"/>
    </source>
</evidence>
<feature type="signal peptide" evidence="2">
    <location>
        <begin position="1"/>
        <end position="19"/>
    </location>
</feature>
<sequence length="115" mass="12551">MKRSSLLILMTICAAFALAGCSETRDAAISGPTGLLEFTPLDNNGQSFVECQAECSTNYLVCIEDGGYQSDCQNAYEACIAYCNPTPPTPTPPRIEPDDDLDPEEDEPYDFDIVR</sequence>
<feature type="chain" id="PRO_5030511870" evidence="2">
    <location>
        <begin position="20"/>
        <end position="115"/>
    </location>
</feature>
<reference evidence="3 4" key="1">
    <citation type="submission" date="2020-03" db="EMBL/GenBank/DDBJ databases">
        <title>Metabolic flexibility allows generalist bacteria to become dominant in a frequently disturbed ecosystem.</title>
        <authorList>
            <person name="Chen Y.-J."/>
            <person name="Leung P.M."/>
            <person name="Bay S.K."/>
            <person name="Hugenholtz P."/>
            <person name="Kessler A.J."/>
            <person name="Shelley G."/>
            <person name="Waite D.W."/>
            <person name="Cook P.L."/>
            <person name="Greening C."/>
        </authorList>
    </citation>
    <scope>NUCLEOTIDE SEQUENCE [LARGE SCALE GENOMIC DNA]</scope>
    <source>
        <strain evidence="3">SS_bin_28</strain>
    </source>
</reference>
<evidence type="ECO:0000256" key="1">
    <source>
        <dbReference type="SAM" id="MobiDB-lite"/>
    </source>
</evidence>
<feature type="compositionally biased region" description="Pro residues" evidence="1">
    <location>
        <begin position="85"/>
        <end position="94"/>
    </location>
</feature>
<accession>A0A7Y2H167</accession>
<protein>
    <submittedName>
        <fullName evidence="3">Uncharacterized protein</fullName>
    </submittedName>
</protein>
<dbReference type="PROSITE" id="PS51257">
    <property type="entry name" value="PROKAR_LIPOPROTEIN"/>
    <property type="match status" value="1"/>
</dbReference>
<organism evidence="3 4">
    <name type="scientific">Eiseniibacteriota bacterium</name>
    <dbReference type="NCBI Taxonomy" id="2212470"/>
    <lineage>
        <taxon>Bacteria</taxon>
        <taxon>Candidatus Eiseniibacteriota</taxon>
    </lineage>
</organism>
<dbReference type="Proteomes" id="UP000547674">
    <property type="component" value="Unassembled WGS sequence"/>
</dbReference>
<feature type="compositionally biased region" description="Acidic residues" evidence="1">
    <location>
        <begin position="97"/>
        <end position="115"/>
    </location>
</feature>
<dbReference type="AlphaFoldDB" id="A0A7Y2H167"/>
<proteinExistence type="predicted"/>
<evidence type="ECO:0000256" key="2">
    <source>
        <dbReference type="SAM" id="SignalP"/>
    </source>
</evidence>
<dbReference type="EMBL" id="JABDJR010000101">
    <property type="protein sequence ID" value="NNF05661.1"/>
    <property type="molecule type" value="Genomic_DNA"/>
</dbReference>